<gene>
    <name evidence="3" type="ORF">AAGV28_12065</name>
</gene>
<dbReference type="Proteomes" id="UP001574169">
    <property type="component" value="Unassembled WGS sequence"/>
</dbReference>
<feature type="domain" description="Response regulatory" evidence="2">
    <location>
        <begin position="11"/>
        <end position="138"/>
    </location>
</feature>
<evidence type="ECO:0000256" key="1">
    <source>
        <dbReference type="PROSITE-ProRule" id="PRU00169"/>
    </source>
</evidence>
<evidence type="ECO:0000313" key="4">
    <source>
        <dbReference type="Proteomes" id="UP001574169"/>
    </source>
</evidence>
<dbReference type="Pfam" id="PF00072">
    <property type="entry name" value="Response_reg"/>
    <property type="match status" value="1"/>
</dbReference>
<dbReference type="EMBL" id="JBCFQL010000012">
    <property type="protein sequence ID" value="MFA9192104.1"/>
    <property type="molecule type" value="Genomic_DNA"/>
</dbReference>
<dbReference type="PROSITE" id="PS50110">
    <property type="entry name" value="RESPONSE_REGULATORY"/>
    <property type="match status" value="1"/>
</dbReference>
<accession>A0ABV4TDQ6</accession>
<dbReference type="PANTHER" id="PTHR44520">
    <property type="entry name" value="RESPONSE REGULATOR RCP1-RELATED"/>
    <property type="match status" value="1"/>
</dbReference>
<protein>
    <submittedName>
        <fullName evidence="3">Response regulator</fullName>
    </submittedName>
</protein>
<dbReference type="PANTHER" id="PTHR44520:SF2">
    <property type="entry name" value="RESPONSE REGULATOR RCP1"/>
    <property type="match status" value="1"/>
</dbReference>
<evidence type="ECO:0000259" key="2">
    <source>
        <dbReference type="PROSITE" id="PS50110"/>
    </source>
</evidence>
<keyword evidence="1" id="KW-0597">Phosphoprotein</keyword>
<evidence type="ECO:0000313" key="3">
    <source>
        <dbReference type="EMBL" id="MFA9192104.1"/>
    </source>
</evidence>
<organism evidence="3 4">
    <name type="scientific">Flavobacterium zubiriense</name>
    <dbReference type="NCBI Taxonomy" id="3138075"/>
    <lineage>
        <taxon>Bacteria</taxon>
        <taxon>Pseudomonadati</taxon>
        <taxon>Bacteroidota</taxon>
        <taxon>Flavobacteriia</taxon>
        <taxon>Flavobacteriales</taxon>
        <taxon>Flavobacteriaceae</taxon>
        <taxon>Flavobacterium</taxon>
    </lineage>
</organism>
<dbReference type="InterPro" id="IPR001789">
    <property type="entry name" value="Sig_transdc_resp-reg_receiver"/>
</dbReference>
<dbReference type="RefSeq" id="WP_373407065.1">
    <property type="nucleotide sequence ID" value="NZ_JBCFQL010000012.1"/>
</dbReference>
<sequence length="140" mass="16326">MINLSKPDFERIMIIDDNQIDLYIISKLISKNNFCENILEYNSAQKALNYIVENQENSSLMPQIIFLDIYMPVMDGFEFLKKYKKLFKNANQKCKIVMVSSSIDHNDISRAKSDKNVVLFATKPINKKLFDDVVALENRH</sequence>
<keyword evidence="4" id="KW-1185">Reference proteome</keyword>
<comment type="caution">
    <text evidence="3">The sequence shown here is derived from an EMBL/GenBank/DDBJ whole genome shotgun (WGS) entry which is preliminary data.</text>
</comment>
<dbReference type="InterPro" id="IPR052893">
    <property type="entry name" value="TCS_response_regulator"/>
</dbReference>
<reference evidence="3 4" key="1">
    <citation type="submission" date="2024-04" db="EMBL/GenBank/DDBJ databases">
        <title>New Clade of Flavobacterium.</title>
        <authorList>
            <person name="Matos L."/>
            <person name="Proenca D.N."/>
            <person name="Fransisco R.M."/>
            <person name="Chung A.P."/>
            <person name="Maccario L."/>
            <person name="Sorensen S.J."/>
            <person name="Morais P.V."/>
        </authorList>
    </citation>
    <scope>NUCLEOTIDE SEQUENCE [LARGE SCALE GENOMIC DNA]</scope>
    <source>
        <strain evidence="3 4">FZUC8N2.13</strain>
    </source>
</reference>
<dbReference type="SMART" id="SM00448">
    <property type="entry name" value="REC"/>
    <property type="match status" value="1"/>
</dbReference>
<dbReference type="InterPro" id="IPR011006">
    <property type="entry name" value="CheY-like_superfamily"/>
</dbReference>
<dbReference type="SUPFAM" id="SSF52172">
    <property type="entry name" value="CheY-like"/>
    <property type="match status" value="1"/>
</dbReference>
<name>A0ABV4TDQ6_9FLAO</name>
<feature type="modified residue" description="4-aspartylphosphate" evidence="1">
    <location>
        <position position="68"/>
    </location>
</feature>
<dbReference type="Gene3D" id="3.40.50.2300">
    <property type="match status" value="1"/>
</dbReference>
<proteinExistence type="predicted"/>